<protein>
    <submittedName>
        <fullName evidence="12">2Fe-2S iron-sulfur cluster-binding protein</fullName>
    </submittedName>
</protein>
<keyword evidence="4" id="KW-0479">Metal-binding</keyword>
<proteinExistence type="predicted"/>
<dbReference type="PROSITE" id="PS51085">
    <property type="entry name" value="2FE2S_FER_2"/>
    <property type="match status" value="1"/>
</dbReference>
<dbReference type="Proteomes" id="UP001183535">
    <property type="component" value="Unassembled WGS sequence"/>
</dbReference>
<dbReference type="PRINTS" id="PR00409">
    <property type="entry name" value="PHDIOXRDTASE"/>
</dbReference>
<keyword evidence="6" id="KW-0560">Oxidoreductase</keyword>
<feature type="compositionally biased region" description="Low complexity" evidence="9">
    <location>
        <begin position="1"/>
        <end position="16"/>
    </location>
</feature>
<keyword evidence="8" id="KW-0411">Iron-sulfur</keyword>
<evidence type="ECO:0000256" key="5">
    <source>
        <dbReference type="ARBA" id="ARBA00022827"/>
    </source>
</evidence>
<evidence type="ECO:0000313" key="13">
    <source>
        <dbReference type="Proteomes" id="UP001183535"/>
    </source>
</evidence>
<dbReference type="SUPFAM" id="SSF63380">
    <property type="entry name" value="Riboflavin synthase domain-like"/>
    <property type="match status" value="1"/>
</dbReference>
<comment type="caution">
    <text evidence="12">The sequence shown here is derived from an EMBL/GenBank/DDBJ whole genome shotgun (WGS) entry which is preliminary data.</text>
</comment>
<evidence type="ECO:0000256" key="9">
    <source>
        <dbReference type="SAM" id="MobiDB-lite"/>
    </source>
</evidence>
<keyword evidence="5" id="KW-0274">FAD</keyword>
<keyword evidence="7" id="KW-0408">Iron</keyword>
<accession>A0ABD5EQI3</accession>
<dbReference type="InterPro" id="IPR006058">
    <property type="entry name" value="2Fe2S_fd_BS"/>
</dbReference>
<dbReference type="GO" id="GO:0051537">
    <property type="term" value="F:2 iron, 2 sulfur cluster binding"/>
    <property type="evidence" value="ECO:0007669"/>
    <property type="project" value="UniProtKB-KW"/>
</dbReference>
<dbReference type="PANTHER" id="PTHR47354:SF8">
    <property type="entry name" value="1,2-PHENYLACETYL-COA EPOXIDASE, SUBUNIT E"/>
    <property type="match status" value="1"/>
</dbReference>
<dbReference type="InterPro" id="IPR050415">
    <property type="entry name" value="MRET"/>
</dbReference>
<dbReference type="InterPro" id="IPR039261">
    <property type="entry name" value="FNR_nucleotide-bd"/>
</dbReference>
<keyword evidence="3" id="KW-0001">2Fe-2S</keyword>
<evidence type="ECO:0000259" key="10">
    <source>
        <dbReference type="PROSITE" id="PS51085"/>
    </source>
</evidence>
<evidence type="ECO:0000256" key="3">
    <source>
        <dbReference type="ARBA" id="ARBA00022714"/>
    </source>
</evidence>
<evidence type="ECO:0000256" key="8">
    <source>
        <dbReference type="ARBA" id="ARBA00023014"/>
    </source>
</evidence>
<dbReference type="SUPFAM" id="SSF52343">
    <property type="entry name" value="Ferredoxin reductase-like, C-terminal NADP-linked domain"/>
    <property type="match status" value="1"/>
</dbReference>
<dbReference type="Gene3D" id="3.40.50.80">
    <property type="entry name" value="Nucleotide-binding domain of ferredoxin-NADP reductase (FNR) module"/>
    <property type="match status" value="1"/>
</dbReference>
<evidence type="ECO:0000256" key="2">
    <source>
        <dbReference type="ARBA" id="ARBA00022630"/>
    </source>
</evidence>
<feature type="region of interest" description="Disordered" evidence="9">
    <location>
        <begin position="259"/>
        <end position="292"/>
    </location>
</feature>
<dbReference type="CDD" id="cd00207">
    <property type="entry name" value="fer2"/>
    <property type="match status" value="1"/>
</dbReference>
<evidence type="ECO:0000256" key="1">
    <source>
        <dbReference type="ARBA" id="ARBA00001974"/>
    </source>
</evidence>
<dbReference type="SUPFAM" id="SSF54292">
    <property type="entry name" value="2Fe-2S ferredoxin-like"/>
    <property type="match status" value="1"/>
</dbReference>
<dbReference type="Pfam" id="PF00175">
    <property type="entry name" value="NAD_binding_1"/>
    <property type="match status" value="1"/>
</dbReference>
<gene>
    <name evidence="12" type="ORF">RM877_16595</name>
</gene>
<dbReference type="InterPro" id="IPR036010">
    <property type="entry name" value="2Fe-2S_ferredoxin-like_sf"/>
</dbReference>
<dbReference type="PROSITE" id="PS00197">
    <property type="entry name" value="2FE2S_FER_1"/>
    <property type="match status" value="1"/>
</dbReference>
<dbReference type="GO" id="GO:0016491">
    <property type="term" value="F:oxidoreductase activity"/>
    <property type="evidence" value="ECO:0007669"/>
    <property type="project" value="UniProtKB-KW"/>
</dbReference>
<evidence type="ECO:0000256" key="4">
    <source>
        <dbReference type="ARBA" id="ARBA00022723"/>
    </source>
</evidence>
<evidence type="ECO:0000256" key="6">
    <source>
        <dbReference type="ARBA" id="ARBA00023002"/>
    </source>
</evidence>
<dbReference type="Pfam" id="PF00970">
    <property type="entry name" value="FAD_binding_6"/>
    <property type="match status" value="1"/>
</dbReference>
<dbReference type="Pfam" id="PF00111">
    <property type="entry name" value="Fer2"/>
    <property type="match status" value="1"/>
</dbReference>
<dbReference type="EMBL" id="JAVRES010000006">
    <property type="protein sequence ID" value="MDT0436304.1"/>
    <property type="molecule type" value="Genomic_DNA"/>
</dbReference>
<name>A0ABD5EQI3_9ACTN</name>
<keyword evidence="13" id="KW-1185">Reference proteome</keyword>
<feature type="domain" description="FAD-binding FR-type" evidence="11">
    <location>
        <begin position="28"/>
        <end position="133"/>
    </location>
</feature>
<dbReference type="PANTHER" id="PTHR47354">
    <property type="entry name" value="NADH OXIDOREDUCTASE HCR"/>
    <property type="match status" value="1"/>
</dbReference>
<dbReference type="AlphaFoldDB" id="A0ABD5EQI3"/>
<dbReference type="CDD" id="cd06214">
    <property type="entry name" value="PA_degradation_oxidoreductase_like"/>
    <property type="match status" value="1"/>
</dbReference>
<evidence type="ECO:0000259" key="11">
    <source>
        <dbReference type="PROSITE" id="PS51384"/>
    </source>
</evidence>
<feature type="domain" description="2Fe-2S ferredoxin-type" evidence="10">
    <location>
        <begin position="294"/>
        <end position="385"/>
    </location>
</feature>
<reference evidence="13" key="1">
    <citation type="submission" date="2023-07" db="EMBL/GenBank/DDBJ databases">
        <title>30 novel species of actinomycetes from the DSMZ collection.</title>
        <authorList>
            <person name="Nouioui I."/>
        </authorList>
    </citation>
    <scope>NUCLEOTIDE SEQUENCE [LARGE SCALE GENOMIC DNA]</scope>
    <source>
        <strain evidence="13">DSM 41981</strain>
    </source>
</reference>
<dbReference type="InterPro" id="IPR001041">
    <property type="entry name" value="2Fe-2S_ferredoxin-type"/>
</dbReference>
<dbReference type="RefSeq" id="WP_093829485.1">
    <property type="nucleotide sequence ID" value="NZ_JAVRES010000006.1"/>
</dbReference>
<dbReference type="Gene3D" id="2.40.30.10">
    <property type="entry name" value="Translation factors"/>
    <property type="match status" value="1"/>
</dbReference>
<dbReference type="InterPro" id="IPR017938">
    <property type="entry name" value="Riboflavin_synthase-like_b-brl"/>
</dbReference>
<dbReference type="PROSITE" id="PS51384">
    <property type="entry name" value="FAD_FR"/>
    <property type="match status" value="1"/>
</dbReference>
<feature type="region of interest" description="Disordered" evidence="9">
    <location>
        <begin position="1"/>
        <end position="28"/>
    </location>
</feature>
<organism evidence="12 13">
    <name type="scientific">Streptomyces doudnae</name>
    <dbReference type="NCBI Taxonomy" id="3075536"/>
    <lineage>
        <taxon>Bacteria</taxon>
        <taxon>Bacillati</taxon>
        <taxon>Actinomycetota</taxon>
        <taxon>Actinomycetes</taxon>
        <taxon>Kitasatosporales</taxon>
        <taxon>Streptomycetaceae</taxon>
        <taxon>Streptomyces</taxon>
    </lineage>
</organism>
<dbReference type="InterPro" id="IPR012675">
    <property type="entry name" value="Beta-grasp_dom_sf"/>
</dbReference>
<comment type="cofactor">
    <cofactor evidence="1">
        <name>FAD</name>
        <dbReference type="ChEBI" id="CHEBI:57692"/>
    </cofactor>
</comment>
<sequence length="385" mass="40812">MRLPLDDFAPPDTDAPAPGPRAPRPRRTGWHRLTVTGVRRLTEEAVAVTLRVPDDLRDTFAHRPGDHVVVRHRRPGHELRRSYSVCPPPGDPDAFRLVIKRGAPDGYGAYATTTLATGDTLELGPPGGTFALPELPGAHHVLIAGGSGITPLITMAAAVLREDPACRVSLVHAVPTTATALLADELAELKDAFVDRFTALHVLTREDRGSELVSGRVDTAKLPRLLAALDARPGPGTAFALCGPDGLITETRQALLDQGADPAAVRSETFTAPSGTPRTPEREGTPPPTPAPGARITALFGGRRAAVTTEPREDVLLDALLRAHPDVPYACREGVCGTCRAKVLTGQVDLAGGQYALDTEELAAGYTLVCRARPRTAEVTLDFDA</sequence>
<dbReference type="InterPro" id="IPR001433">
    <property type="entry name" value="OxRdtase_FAD/NAD-bd"/>
</dbReference>
<evidence type="ECO:0000256" key="7">
    <source>
        <dbReference type="ARBA" id="ARBA00023004"/>
    </source>
</evidence>
<keyword evidence="2" id="KW-0285">Flavoprotein</keyword>
<evidence type="ECO:0000313" key="12">
    <source>
        <dbReference type="EMBL" id="MDT0436304.1"/>
    </source>
</evidence>
<dbReference type="Gene3D" id="3.10.20.30">
    <property type="match status" value="1"/>
</dbReference>
<dbReference type="InterPro" id="IPR017927">
    <property type="entry name" value="FAD-bd_FR_type"/>
</dbReference>
<dbReference type="InterPro" id="IPR008333">
    <property type="entry name" value="Cbr1-like_FAD-bd_dom"/>
</dbReference>
<dbReference type="GO" id="GO:0046872">
    <property type="term" value="F:metal ion binding"/>
    <property type="evidence" value="ECO:0007669"/>
    <property type="project" value="UniProtKB-KW"/>
</dbReference>